<dbReference type="Pfam" id="PF07591">
    <property type="entry name" value="PT-HINT"/>
    <property type="match status" value="1"/>
</dbReference>
<dbReference type="InterPro" id="IPR056823">
    <property type="entry name" value="TEN-like_YD-shell"/>
</dbReference>
<dbReference type="Gene3D" id="2.170.16.10">
    <property type="entry name" value="Hedgehog/Intein (Hint) domain"/>
    <property type="match status" value="1"/>
</dbReference>
<evidence type="ECO:0000256" key="2">
    <source>
        <dbReference type="SAM" id="MobiDB-lite"/>
    </source>
</evidence>
<dbReference type="GO" id="GO:0016539">
    <property type="term" value="P:intein-mediated protein splicing"/>
    <property type="evidence" value="ECO:0007669"/>
    <property type="project" value="InterPro"/>
</dbReference>
<feature type="region of interest" description="Disordered" evidence="2">
    <location>
        <begin position="27"/>
        <end position="84"/>
    </location>
</feature>
<feature type="chain" id="PRO_5038982406" description="Hint domain-containing protein" evidence="3">
    <location>
        <begin position="25"/>
        <end position="2270"/>
    </location>
</feature>
<organism evidence="5 6">
    <name type="scientific">Kribbella antibiotica</name>
    <dbReference type="NCBI Taxonomy" id="190195"/>
    <lineage>
        <taxon>Bacteria</taxon>
        <taxon>Bacillati</taxon>
        <taxon>Actinomycetota</taxon>
        <taxon>Actinomycetes</taxon>
        <taxon>Propionibacteriales</taxon>
        <taxon>Kribbellaceae</taxon>
        <taxon>Kribbella</taxon>
    </lineage>
</organism>
<dbReference type="CDD" id="cd00081">
    <property type="entry name" value="Hint"/>
    <property type="match status" value="1"/>
</dbReference>
<dbReference type="PROSITE" id="PS50817">
    <property type="entry name" value="INTEIN_N_TER"/>
    <property type="match status" value="1"/>
</dbReference>
<feature type="domain" description="Hint" evidence="4">
    <location>
        <begin position="2033"/>
        <end position="2128"/>
    </location>
</feature>
<evidence type="ECO:0000256" key="1">
    <source>
        <dbReference type="ARBA" id="ARBA00022737"/>
    </source>
</evidence>
<dbReference type="Pfam" id="PF25023">
    <property type="entry name" value="TEN_YD-shell"/>
    <property type="match status" value="1"/>
</dbReference>
<feature type="compositionally biased region" description="Low complexity" evidence="2">
    <location>
        <begin position="1843"/>
        <end position="1855"/>
    </location>
</feature>
<dbReference type="SUPFAM" id="SSF51294">
    <property type="entry name" value="Hedgehog/intein (Hint) domain"/>
    <property type="match status" value="1"/>
</dbReference>
<dbReference type="SMART" id="SM00306">
    <property type="entry name" value="HintN"/>
    <property type="match status" value="1"/>
</dbReference>
<evidence type="ECO:0000313" key="6">
    <source>
        <dbReference type="Proteomes" id="UP000295124"/>
    </source>
</evidence>
<feature type="compositionally biased region" description="Gly residues" evidence="2">
    <location>
        <begin position="1863"/>
        <end position="1881"/>
    </location>
</feature>
<dbReference type="InterPro" id="IPR031325">
    <property type="entry name" value="RHS_repeat"/>
</dbReference>
<dbReference type="InterPro" id="IPR006141">
    <property type="entry name" value="Intein_N"/>
</dbReference>
<keyword evidence="3" id="KW-0732">Signal</keyword>
<dbReference type="InterPro" id="IPR022385">
    <property type="entry name" value="Rhs_assc_core"/>
</dbReference>
<feature type="region of interest" description="Disordered" evidence="2">
    <location>
        <begin position="1021"/>
        <end position="1049"/>
    </location>
</feature>
<protein>
    <recommendedName>
        <fullName evidence="4">Hint domain-containing protein</fullName>
    </recommendedName>
</protein>
<evidence type="ECO:0000259" key="4">
    <source>
        <dbReference type="SMART" id="SM00306"/>
    </source>
</evidence>
<sequence length="2270" mass="243090">MSKRLRGVVFVVSAAALLTTVLTAQDTSARADTQGSAPPALADRKDAKVHPMDTAAAKKSEDERASAMRAGPAPQPPTWPEASDRTVQLSGASGVLKAPGSTGAVRLSARADRAKVGALAPGAARLKVLDRSKADAADVSGFLLTVARADGRSGESQAELTVDYSAFAQAGGGDWASRLQLVSLPRCVLTTPAKAGCSTPSPVTGSVNHQQQKTLSAPVSLGADERVMAVTAASESSSGDYGATALSPSASWSAGRNSGDFTWNYPLRVPPAPAGPAPSLSIDYSAQSVDGRTAASNSQPSWIGEGFDLSQSYIERKYVSCNDDGQAGKYDFCWKYENATLALNGQGGELVKGANGWRLKNDDGSRIDKVVNPTGNGDNDNESWVVTTADGTKYHFGRDDVLPGKDVPATNSVWTVPVAGNGSGEPCNSAAGFASSFCDNQAWRWNLDYVEDTHGNTMTLWYDKEINYYAKNGDTKASKPYVRGGYPTKILYGQHKDSMSSNAPMQVVFGTQERCLQDCASLTSATKHRWPDVPFDQICAAGATCTKVGPSFFSRRRLEEVTTKVLTGVFTHDVDHWKLTQDFLASGDEVSGSALWLKSVTHTGRAQGAAASPLTVTFKEFGLSNRVDSVNDGISPLRKLRVGTIWTETGAQITVNYAQPECRAKTNSDPGKMPASAASNALRCYPVRWQPPQSAEMDDWFHRNVVTQIRVNDVTGGADPVVTNYTYGGGGAWHYSENPLVPPKERTWSEWRGFRTVTTSSGDPAAEGPKSRTVTSYFRGMNGDWSNANGDRKSVSIPDTQEGSAVDAPELAGLVREAITYAAIDSNTQISGSVTDYWVHETAEQTVDPTTVPVAKRIIRRANLVKPSTVTARIPRDGGRPVLLNKATTTYDTDTGLPATSEDLGEPGKSDPFCTVTSYAKNATTGLRNLVSRAVVSKGRCDEESANPPQSRFISDLRKIYDEGSFGQAPTKGELRTVERATGYTSGGAPSYQTIATTTYDALGRPTAVTDSLERTSRTAYVPAGSGPLQETTTWSPPINPANPNSPKLETKTTYRPEWGSKAQETDPNKKITDLEYDALGRLTAVWLPNQPKAENKLPNMRYAYNLSATAPSYVRTDDLNTSADGYLSGYAIYDSLLRSRQVQSVAPNGGRLISETKYNTRGLPVLHNNDLWNSAAPSGNLAVVLDTAVPNQTLLTYDGAGRPTESTYASAAVPQWSTRTIYGGDIVTTLPPKGAPATSEIKDSRGRVIERREYNGSAVTADYIASKYTYDTSGKVAKFTTAGATWTYDYDLVGRKISSTDPDSGTTAYEYDNADRLIALTNANQKKLITSYDNLDRKVSVHEGAKTDANLRLSWDYDLSGNLGQLYQSSRYTVGKAGPVYRSRIVDRNQLYKPKETHLVIPESEGKELAGTYTTATGYRPDAETIDFTAVPGRGTLSNEKLYYTYNELGQPISMKSGDATYTNEVQYTDLGDPQRYELGTAENMDILNEFEQGTRRLLSSESGDVATFSNHHYAYDQAGNLLKDDNKVDGDAQCYKYDGHARLTEAWSPRNADCAAAPSVAGLGGPAPYWQSWTFTPNGLRQTETDHTSAGNTTATYAYNTAQPHSLKSITTTGAAPRPIASYAYDAGGNTTQRPDPDSGVQALTWNAENKLQKLENVAGDTSYIYDADGGLVLRKSPSETILYVGSLELTLDKATKTVTSKREYSINNQVVAVRSSATDLKWLVPDHHGTSSVAVDSKTLAVTKRYTNPFGVRRGPEPVTWPNEHGFLGKPEDKLTGLTHIGAREYDPGIGRFISVDALMDTTDPHQMLGYTYGSNNPATVSDPTGLQEREETGGGTSCSGPCPTGPAPTTTEPDDDGGTNDGDSGGDNGGSNGGGGNDNHHATGFRGFVGKVAHNLDRGKNAFLDYQAGMGAQGLDTVKGFVASSQMSFQCYALLDCSAQVNIVKTVVRDPKSLWDAMVDPVKQDWAAGEKSRATGRVSFMLSEALVGTKGGGKLASTLAAAARNTAGHGGTGLGAKFTSAWAKFRGVGCSFAGATAVLMADGTRKPIEQIRPGDKVLATDPESGEQAGKTVLQVWVHDDTLTDLVVAGGKVTTTEDHPFWSVTDGRYERADELSSGEKLLSVTGRAVLVAGLVARTAHRAPAYNLTVADIHTYHVLAGTAPVLVHNTGPNCKVPHGGTNGDQLGGQIFHDSDYSLDEITQFVHGHTGGGNPAMGRPSPAQVETTLRQAGPHQLPGQNSSRFDHGGVRVIVNWDKPWKSTAYYPER</sequence>
<feature type="region of interest" description="Disordered" evidence="2">
    <location>
        <begin position="783"/>
        <end position="804"/>
    </location>
</feature>
<dbReference type="Pfam" id="PF05593">
    <property type="entry name" value="RHS_repeat"/>
    <property type="match status" value="1"/>
</dbReference>
<dbReference type="Gene3D" id="2.180.10.10">
    <property type="entry name" value="RHS repeat-associated core"/>
    <property type="match status" value="2"/>
</dbReference>
<comment type="caution">
    <text evidence="5">The sequence shown here is derived from an EMBL/GenBank/DDBJ whole genome shotgun (WGS) entry which is preliminary data.</text>
</comment>
<dbReference type="OrthoDB" id="3795228at2"/>
<keyword evidence="6" id="KW-1185">Reference proteome</keyword>
<dbReference type="NCBIfam" id="TIGR01643">
    <property type="entry name" value="YD_repeat_2x"/>
    <property type="match status" value="1"/>
</dbReference>
<dbReference type="InterPro" id="IPR050708">
    <property type="entry name" value="T6SS_VgrG/RHS"/>
</dbReference>
<proteinExistence type="predicted"/>
<feature type="compositionally biased region" description="Polar residues" evidence="2">
    <location>
        <begin position="1816"/>
        <end position="1828"/>
    </location>
</feature>
<dbReference type="NCBIfam" id="TIGR03696">
    <property type="entry name" value="Rhs_assc_core"/>
    <property type="match status" value="1"/>
</dbReference>
<dbReference type="InterPro" id="IPR003587">
    <property type="entry name" value="Hint_dom_N"/>
</dbReference>
<dbReference type="EMBL" id="SMKX01000057">
    <property type="protein sequence ID" value="TDD58164.1"/>
    <property type="molecule type" value="Genomic_DNA"/>
</dbReference>
<dbReference type="InterPro" id="IPR006530">
    <property type="entry name" value="YD"/>
</dbReference>
<feature type="compositionally biased region" description="Basic and acidic residues" evidence="2">
    <location>
        <begin position="42"/>
        <end position="66"/>
    </location>
</feature>
<feature type="region of interest" description="Disordered" evidence="2">
    <location>
        <begin position="1812"/>
        <end position="1886"/>
    </location>
</feature>
<evidence type="ECO:0000256" key="3">
    <source>
        <dbReference type="SAM" id="SignalP"/>
    </source>
</evidence>
<keyword evidence="1" id="KW-0677">Repeat</keyword>
<name>A0A4R4ZK21_9ACTN</name>
<feature type="compositionally biased region" description="Polar residues" evidence="2">
    <location>
        <begin position="27"/>
        <end position="36"/>
    </location>
</feature>
<evidence type="ECO:0000313" key="5">
    <source>
        <dbReference type="EMBL" id="TDD58164.1"/>
    </source>
</evidence>
<dbReference type="PANTHER" id="PTHR32305">
    <property type="match status" value="1"/>
</dbReference>
<feature type="signal peptide" evidence="3">
    <location>
        <begin position="1"/>
        <end position="24"/>
    </location>
</feature>
<gene>
    <name evidence="5" type="ORF">E1263_20250</name>
</gene>
<reference evidence="5 6" key="1">
    <citation type="submission" date="2019-03" db="EMBL/GenBank/DDBJ databases">
        <title>Draft genome sequences of novel Actinobacteria.</title>
        <authorList>
            <person name="Sahin N."/>
            <person name="Ay H."/>
            <person name="Saygin H."/>
        </authorList>
    </citation>
    <scope>NUCLEOTIDE SEQUENCE [LARGE SCALE GENOMIC DNA]</scope>
    <source>
        <strain evidence="5 6">JCM 13523</strain>
    </source>
</reference>
<dbReference type="Proteomes" id="UP000295124">
    <property type="component" value="Unassembled WGS sequence"/>
</dbReference>
<accession>A0A4R4ZK21</accession>
<dbReference type="InterPro" id="IPR036844">
    <property type="entry name" value="Hint_dom_sf"/>
</dbReference>
<dbReference type="PANTHER" id="PTHR32305:SF17">
    <property type="entry name" value="TRNA NUCLEASE WAPA"/>
    <property type="match status" value="1"/>
</dbReference>